<dbReference type="AlphaFoldDB" id="A0A183HT04"/>
<name>A0A183HT04_9BILA</name>
<keyword evidence="2" id="KW-1185">Reference proteome</keyword>
<accession>A0A183HT04</accession>
<reference evidence="1 2" key="2">
    <citation type="submission" date="2018-11" db="EMBL/GenBank/DDBJ databases">
        <authorList>
            <consortium name="Pathogen Informatics"/>
        </authorList>
    </citation>
    <scope>NUCLEOTIDE SEQUENCE [LARGE SCALE GENOMIC DNA]</scope>
</reference>
<evidence type="ECO:0000313" key="2">
    <source>
        <dbReference type="Proteomes" id="UP000267606"/>
    </source>
</evidence>
<dbReference type="EMBL" id="UZAJ01014354">
    <property type="protein sequence ID" value="VDO69967.1"/>
    <property type="molecule type" value="Genomic_DNA"/>
</dbReference>
<protein>
    <submittedName>
        <fullName evidence="1 3">Uncharacterized protein</fullName>
    </submittedName>
</protein>
<proteinExistence type="predicted"/>
<evidence type="ECO:0000313" key="3">
    <source>
        <dbReference type="WBParaSite" id="OFLC_0001061601-mRNA-1"/>
    </source>
</evidence>
<dbReference type="WBParaSite" id="OFLC_0001061601-mRNA-1">
    <property type="protein sequence ID" value="OFLC_0001061601-mRNA-1"/>
    <property type="gene ID" value="OFLC_0001061601"/>
</dbReference>
<gene>
    <name evidence="1" type="ORF">OFLC_LOCUS10617</name>
</gene>
<sequence>MEDSQYLEDDGSKNDRFMLVLNKELGELKEVRIDAFQQLHEKIDDLELYLNKKMNEPECGSDNVEYK</sequence>
<dbReference type="STRING" id="387005.A0A183HT04"/>
<evidence type="ECO:0000313" key="1">
    <source>
        <dbReference type="EMBL" id="VDO69967.1"/>
    </source>
</evidence>
<dbReference type="Proteomes" id="UP000267606">
    <property type="component" value="Unassembled WGS sequence"/>
</dbReference>
<reference evidence="3" key="1">
    <citation type="submission" date="2016-06" db="UniProtKB">
        <authorList>
            <consortium name="WormBaseParasite"/>
        </authorList>
    </citation>
    <scope>IDENTIFICATION</scope>
</reference>
<organism evidence="3">
    <name type="scientific">Onchocerca flexuosa</name>
    <dbReference type="NCBI Taxonomy" id="387005"/>
    <lineage>
        <taxon>Eukaryota</taxon>
        <taxon>Metazoa</taxon>
        <taxon>Ecdysozoa</taxon>
        <taxon>Nematoda</taxon>
        <taxon>Chromadorea</taxon>
        <taxon>Rhabditida</taxon>
        <taxon>Spirurina</taxon>
        <taxon>Spiruromorpha</taxon>
        <taxon>Filarioidea</taxon>
        <taxon>Onchocercidae</taxon>
        <taxon>Onchocerca</taxon>
    </lineage>
</organism>